<evidence type="ECO:0000313" key="1">
    <source>
        <dbReference type="EMBL" id="KKM94591.1"/>
    </source>
</evidence>
<reference evidence="1" key="1">
    <citation type="journal article" date="2015" name="Nature">
        <title>Complex archaea that bridge the gap between prokaryotes and eukaryotes.</title>
        <authorList>
            <person name="Spang A."/>
            <person name="Saw J.H."/>
            <person name="Jorgensen S.L."/>
            <person name="Zaremba-Niedzwiedzka K."/>
            <person name="Martijn J."/>
            <person name="Lind A.E."/>
            <person name="van Eijk R."/>
            <person name="Schleper C."/>
            <person name="Guy L."/>
            <person name="Ettema T.J."/>
        </authorList>
    </citation>
    <scope>NUCLEOTIDE SEQUENCE</scope>
</reference>
<name>A0A0F9M5F2_9ZZZZ</name>
<gene>
    <name evidence="1" type="ORF">LCGC14_1196690</name>
</gene>
<sequence>MYIEKDETMDETEIWESLTDIEKLGATAFIFKKISEHGRESGSFRFLIYARLGFDTDAYSVLLESGGLDISNNLVIPPKED</sequence>
<comment type="caution">
    <text evidence="1">The sequence shown here is derived from an EMBL/GenBank/DDBJ whole genome shotgun (WGS) entry which is preliminary data.</text>
</comment>
<dbReference type="EMBL" id="LAZR01006117">
    <property type="protein sequence ID" value="KKM94591.1"/>
    <property type="molecule type" value="Genomic_DNA"/>
</dbReference>
<protein>
    <submittedName>
        <fullName evidence="1">Uncharacterized protein</fullName>
    </submittedName>
</protein>
<proteinExistence type="predicted"/>
<organism evidence="1">
    <name type="scientific">marine sediment metagenome</name>
    <dbReference type="NCBI Taxonomy" id="412755"/>
    <lineage>
        <taxon>unclassified sequences</taxon>
        <taxon>metagenomes</taxon>
        <taxon>ecological metagenomes</taxon>
    </lineage>
</organism>
<dbReference type="AlphaFoldDB" id="A0A0F9M5F2"/>
<accession>A0A0F9M5F2</accession>